<accession>A0A3Q2SN08</accession>
<protein>
    <submittedName>
        <fullName evidence="1">Uncharacterized protein</fullName>
    </submittedName>
</protein>
<organism evidence="1 2">
    <name type="scientific">Fundulus heteroclitus</name>
    <name type="common">Killifish</name>
    <name type="synonym">Mummichog</name>
    <dbReference type="NCBI Taxonomy" id="8078"/>
    <lineage>
        <taxon>Eukaryota</taxon>
        <taxon>Metazoa</taxon>
        <taxon>Chordata</taxon>
        <taxon>Craniata</taxon>
        <taxon>Vertebrata</taxon>
        <taxon>Euteleostomi</taxon>
        <taxon>Actinopterygii</taxon>
        <taxon>Neopterygii</taxon>
        <taxon>Teleostei</taxon>
        <taxon>Neoteleostei</taxon>
        <taxon>Acanthomorphata</taxon>
        <taxon>Ovalentaria</taxon>
        <taxon>Atherinomorphae</taxon>
        <taxon>Cyprinodontiformes</taxon>
        <taxon>Fundulidae</taxon>
        <taxon>Fundulus</taxon>
    </lineage>
</organism>
<name>A0A3Q2SN08_FUNHE</name>
<sequence length="144" mass="16843">MHILSWSKDSPNVCVPPYVWPNTSHHPKKTIPSCCGKVFQKQALGNWSESKERWLVLNTKYILEENLHPSAFEFRLRQWFAFQKDINPKHTAKAKQRALLEWPSESPDFNPTVNLWLDLNIAVHKKIQAHLSGCIIYVRNKQLN</sequence>
<dbReference type="Proteomes" id="UP000265000">
    <property type="component" value="Unplaced"/>
</dbReference>
<keyword evidence="2" id="KW-1185">Reference proteome</keyword>
<evidence type="ECO:0000313" key="1">
    <source>
        <dbReference type="Ensembl" id="ENSFHEP00000000083.1"/>
    </source>
</evidence>
<dbReference type="GO" id="GO:0003676">
    <property type="term" value="F:nucleic acid binding"/>
    <property type="evidence" value="ECO:0007669"/>
    <property type="project" value="InterPro"/>
</dbReference>
<reference evidence="1" key="2">
    <citation type="submission" date="2025-09" db="UniProtKB">
        <authorList>
            <consortium name="Ensembl"/>
        </authorList>
    </citation>
    <scope>IDENTIFICATION</scope>
</reference>
<dbReference type="Gene3D" id="3.30.420.10">
    <property type="entry name" value="Ribonuclease H-like superfamily/Ribonuclease H"/>
    <property type="match status" value="1"/>
</dbReference>
<dbReference type="InterPro" id="IPR036397">
    <property type="entry name" value="RNaseH_sf"/>
</dbReference>
<dbReference type="STRING" id="8078.ENSFHEP00000000083"/>
<proteinExistence type="predicted"/>
<reference evidence="1" key="1">
    <citation type="submission" date="2025-08" db="UniProtKB">
        <authorList>
            <consortium name="Ensembl"/>
        </authorList>
    </citation>
    <scope>IDENTIFICATION</scope>
</reference>
<dbReference type="AlphaFoldDB" id="A0A3Q2SN08"/>
<evidence type="ECO:0000313" key="2">
    <source>
        <dbReference type="Proteomes" id="UP000265000"/>
    </source>
</evidence>
<dbReference type="Ensembl" id="ENSFHET00000016099.1">
    <property type="protein sequence ID" value="ENSFHEP00000000083.1"/>
    <property type="gene ID" value="ENSFHEG00000023390.1"/>
</dbReference>